<sequence>MNSINFGQGVHETPFFPEDQETNLLNVCLTIKAELIASGTQGNDGLPQPSLTNEIHPLFKLSRWVTGPNQDTERIYNRLKPALRLASLLLTNPKAISSYWPRLLYGHHVHFSGYDCTRDYLEPSSRETSPSTPSAVSDTFLKMSKNVSFLFMFANPARPDLSRVFGITCPGRDISDSHTLVPFAKPFKWPRVQRHREHPTIGLHHSFYDFFAYQYLKASTSLRYRQLFVLAQTLVHEVAHAFSMFVHPERGELAVEPWYCREFMQDVTQRQELGWTWERYMFGGALIPINNNVEDMGPLAYSLHHRVPGQGQRVLVNGAEARFLGAYPGAHGAPRRMSMSFVTMEWVAGWFTAEGWREWEGSGVMLRAMGGHLVLVLDQTPEQTLVYVAEVFTGPGEEVWIG</sequence>
<proteinExistence type="predicted"/>
<dbReference type="Proteomes" id="UP000799750">
    <property type="component" value="Unassembled WGS sequence"/>
</dbReference>
<accession>A0A6A6QFJ7</accession>
<dbReference type="EMBL" id="MU004196">
    <property type="protein sequence ID" value="KAF2491175.1"/>
    <property type="molecule type" value="Genomic_DNA"/>
</dbReference>
<reference evidence="1" key="1">
    <citation type="journal article" date="2020" name="Stud. Mycol.">
        <title>101 Dothideomycetes genomes: a test case for predicting lifestyles and emergence of pathogens.</title>
        <authorList>
            <person name="Haridas S."/>
            <person name="Albert R."/>
            <person name="Binder M."/>
            <person name="Bloem J."/>
            <person name="Labutti K."/>
            <person name="Salamov A."/>
            <person name="Andreopoulos B."/>
            <person name="Baker S."/>
            <person name="Barry K."/>
            <person name="Bills G."/>
            <person name="Bluhm B."/>
            <person name="Cannon C."/>
            <person name="Castanera R."/>
            <person name="Culley D."/>
            <person name="Daum C."/>
            <person name="Ezra D."/>
            <person name="Gonzalez J."/>
            <person name="Henrissat B."/>
            <person name="Kuo A."/>
            <person name="Liang C."/>
            <person name="Lipzen A."/>
            <person name="Lutzoni F."/>
            <person name="Magnuson J."/>
            <person name="Mondo S."/>
            <person name="Nolan M."/>
            <person name="Ohm R."/>
            <person name="Pangilinan J."/>
            <person name="Park H.-J."/>
            <person name="Ramirez L."/>
            <person name="Alfaro M."/>
            <person name="Sun H."/>
            <person name="Tritt A."/>
            <person name="Yoshinaga Y."/>
            <person name="Zwiers L.-H."/>
            <person name="Turgeon B."/>
            <person name="Goodwin S."/>
            <person name="Spatafora J."/>
            <person name="Crous P."/>
            <person name="Grigoriev I."/>
        </authorList>
    </citation>
    <scope>NUCLEOTIDE SEQUENCE</scope>
    <source>
        <strain evidence="1">CBS 269.34</strain>
    </source>
</reference>
<dbReference type="OrthoDB" id="10254945at2759"/>
<gene>
    <name evidence="1" type="ORF">BU16DRAFT_566087</name>
</gene>
<organism evidence="1 2">
    <name type="scientific">Lophium mytilinum</name>
    <dbReference type="NCBI Taxonomy" id="390894"/>
    <lineage>
        <taxon>Eukaryota</taxon>
        <taxon>Fungi</taxon>
        <taxon>Dikarya</taxon>
        <taxon>Ascomycota</taxon>
        <taxon>Pezizomycotina</taxon>
        <taxon>Dothideomycetes</taxon>
        <taxon>Pleosporomycetidae</taxon>
        <taxon>Mytilinidiales</taxon>
        <taxon>Mytilinidiaceae</taxon>
        <taxon>Lophium</taxon>
    </lineage>
</organism>
<evidence type="ECO:0000313" key="2">
    <source>
        <dbReference type="Proteomes" id="UP000799750"/>
    </source>
</evidence>
<name>A0A6A6QFJ7_9PEZI</name>
<keyword evidence="2" id="KW-1185">Reference proteome</keyword>
<dbReference type="AlphaFoldDB" id="A0A6A6QFJ7"/>
<evidence type="ECO:0000313" key="1">
    <source>
        <dbReference type="EMBL" id="KAF2491175.1"/>
    </source>
</evidence>
<protein>
    <submittedName>
        <fullName evidence="1">Uncharacterized protein</fullName>
    </submittedName>
</protein>